<evidence type="ECO:0000313" key="2">
    <source>
        <dbReference type="Proteomes" id="UP001501844"/>
    </source>
</evidence>
<evidence type="ECO:0000313" key="1">
    <source>
        <dbReference type="EMBL" id="GAA4303309.1"/>
    </source>
</evidence>
<dbReference type="CDD" id="cd22784">
    <property type="entry name" value="DPBB_MltA_YuiC-like"/>
    <property type="match status" value="1"/>
</dbReference>
<protein>
    <recommendedName>
        <fullName evidence="3">3D (Asp-Asp-Asp) domain-containing protein</fullName>
    </recommendedName>
</protein>
<comment type="caution">
    <text evidence="1">The sequence shown here is derived from an EMBL/GenBank/DDBJ whole genome shotgun (WGS) entry which is preliminary data.</text>
</comment>
<sequence length="162" mass="17950">MVKNHTYGLLLLILFPFLKEITGSTTPAPAKPVPARVVSFPAPPVVEAAPAPEIIEVDASIYHPEAAQTDDSPLITADGSRINPKNPKKHRWLALSRNLLTRWGGDFDYGDSVKVTGISKELDGIYVVRDAMHRRIRNRVDILVGPKDKAMGFWQDVELTKL</sequence>
<reference evidence="2" key="1">
    <citation type="journal article" date="2019" name="Int. J. Syst. Evol. Microbiol.">
        <title>The Global Catalogue of Microorganisms (GCM) 10K type strain sequencing project: providing services to taxonomists for standard genome sequencing and annotation.</title>
        <authorList>
            <consortium name="The Broad Institute Genomics Platform"/>
            <consortium name="The Broad Institute Genome Sequencing Center for Infectious Disease"/>
            <person name="Wu L."/>
            <person name="Ma J."/>
        </authorList>
    </citation>
    <scope>NUCLEOTIDE SEQUENCE [LARGE SCALE GENOMIC DNA]</scope>
    <source>
        <strain evidence="2">JCM 17917</strain>
    </source>
</reference>
<dbReference type="EMBL" id="BAABGX010000002">
    <property type="protein sequence ID" value="GAA4303309.1"/>
    <property type="molecule type" value="Genomic_DNA"/>
</dbReference>
<accession>A0ABP8FGK8</accession>
<dbReference type="RefSeq" id="WP_066509424.1">
    <property type="nucleotide sequence ID" value="NZ_BAABGX010000002.1"/>
</dbReference>
<name>A0ABP8FGK8_9BACT</name>
<gene>
    <name evidence="1" type="ORF">GCM10023183_15860</name>
</gene>
<evidence type="ECO:0008006" key="3">
    <source>
        <dbReference type="Google" id="ProtNLM"/>
    </source>
</evidence>
<keyword evidence="2" id="KW-1185">Reference proteome</keyword>
<dbReference type="Proteomes" id="UP001501844">
    <property type="component" value="Unassembled WGS sequence"/>
</dbReference>
<proteinExistence type="predicted"/>
<organism evidence="1 2">
    <name type="scientific">Nibribacter koreensis</name>
    <dbReference type="NCBI Taxonomy" id="1084519"/>
    <lineage>
        <taxon>Bacteria</taxon>
        <taxon>Pseudomonadati</taxon>
        <taxon>Bacteroidota</taxon>
        <taxon>Cytophagia</taxon>
        <taxon>Cytophagales</taxon>
        <taxon>Hymenobacteraceae</taxon>
        <taxon>Nibribacter</taxon>
    </lineage>
</organism>